<feature type="compositionally biased region" description="Low complexity" evidence="1">
    <location>
        <begin position="62"/>
        <end position="78"/>
    </location>
</feature>
<reference evidence="4" key="1">
    <citation type="submission" date="2025-08" db="UniProtKB">
        <authorList>
            <consortium name="Ensembl"/>
        </authorList>
    </citation>
    <scope>IDENTIFICATION</scope>
</reference>
<dbReference type="Proteomes" id="UP000264800">
    <property type="component" value="Unplaced"/>
</dbReference>
<dbReference type="GeneID" id="108246399"/>
<dbReference type="InterPro" id="IPR041056">
    <property type="entry name" value="DUF5585"/>
</dbReference>
<feature type="region of interest" description="Disordered" evidence="1">
    <location>
        <begin position="146"/>
        <end position="332"/>
    </location>
</feature>
<dbReference type="Ensembl" id="ENSKMAT00000012362.1">
    <property type="protein sequence ID" value="ENSKMAP00000012178.1"/>
    <property type="gene ID" value="ENSKMAG00000009158.1"/>
</dbReference>
<protein>
    <recommendedName>
        <fullName evidence="6">Prostate androgen-regulated mucin-like protein 1</fullName>
    </recommendedName>
</protein>
<accession>A0A3Q3A6W1</accession>
<evidence type="ECO:0000313" key="4">
    <source>
        <dbReference type="Ensembl" id="ENSKMAP00000012178.1"/>
    </source>
</evidence>
<evidence type="ECO:0000256" key="3">
    <source>
        <dbReference type="SAM" id="SignalP"/>
    </source>
</evidence>
<feature type="compositionally biased region" description="Polar residues" evidence="1">
    <location>
        <begin position="284"/>
        <end position="308"/>
    </location>
</feature>
<feature type="transmembrane region" description="Helical" evidence="2">
    <location>
        <begin position="354"/>
        <end position="376"/>
    </location>
</feature>
<keyword evidence="2" id="KW-1133">Transmembrane helix</keyword>
<name>A0A3Q3A6W1_KRYMA</name>
<feature type="region of interest" description="Disordered" evidence="1">
    <location>
        <begin position="62"/>
        <end position="89"/>
    </location>
</feature>
<reference evidence="4" key="2">
    <citation type="submission" date="2025-09" db="UniProtKB">
        <authorList>
            <consortium name="Ensembl"/>
        </authorList>
    </citation>
    <scope>IDENTIFICATION</scope>
</reference>
<dbReference type="OrthoDB" id="10071013at2759"/>
<feature type="signal peptide" evidence="3">
    <location>
        <begin position="1"/>
        <end position="34"/>
    </location>
</feature>
<feature type="chain" id="PRO_5018716320" description="Prostate androgen-regulated mucin-like protein 1" evidence="3">
    <location>
        <begin position="35"/>
        <end position="404"/>
    </location>
</feature>
<dbReference type="STRING" id="37003.ENSKMAP00000012178"/>
<dbReference type="AlphaFoldDB" id="A0A3Q3A6W1"/>
<keyword evidence="5" id="KW-1185">Reference proteome</keyword>
<dbReference type="RefSeq" id="XP_017289420.1">
    <property type="nucleotide sequence ID" value="XM_017433931.3"/>
</dbReference>
<dbReference type="GeneTree" id="ENSGT00940000170837"/>
<keyword evidence="2" id="KW-0812">Transmembrane</keyword>
<feature type="compositionally biased region" description="Low complexity" evidence="1">
    <location>
        <begin position="201"/>
        <end position="276"/>
    </location>
</feature>
<feature type="compositionally biased region" description="Polar residues" evidence="1">
    <location>
        <begin position="320"/>
        <end position="332"/>
    </location>
</feature>
<dbReference type="KEGG" id="kmr:108246399"/>
<sequence length="404" mass="41828">MFLCSSMFQLSPSVLVHLLCLLLLLPDSLLPVLTQESVLQKTPGRVQSTSQQAEGNNIDAAAKNSSSNAANPSNQSLSQGLNATSSFNKSSRPEMLNGFALMDNISNSRVGLQTKPNSTQHSVSLSLNTTTLSPKVSVPGTLLSSHTWSSAVSPSTQQPAPPGQQPPSSEADDVTSAAVPSKDSSLDPAPSATHKATSLGTSAVTAPRPSTSSTTTAPITTTAPHPSTATTTTTTTTTTAPHPSTTTTTTHPPTTTTAPTTPHPPTTRSSTTTTTTKLLPTVRATVSVTFSKTSPSLSAKKPTTQTPSVNPPGATEPPIMNTTSARNSKSSASTPGLAVVEAAGGALTRQLVDMASLLAVLLFGLLFFVVTVAVFVTQAYESYRRKDYTQVDYLINGMYSDSGV</sequence>
<evidence type="ECO:0008006" key="6">
    <source>
        <dbReference type="Google" id="ProtNLM"/>
    </source>
</evidence>
<evidence type="ECO:0000256" key="2">
    <source>
        <dbReference type="SAM" id="Phobius"/>
    </source>
</evidence>
<keyword evidence="2" id="KW-0472">Membrane</keyword>
<dbReference type="Pfam" id="PF17823">
    <property type="entry name" value="DUF5585"/>
    <property type="match status" value="1"/>
</dbReference>
<evidence type="ECO:0000256" key="1">
    <source>
        <dbReference type="SAM" id="MobiDB-lite"/>
    </source>
</evidence>
<dbReference type="OMA" id="INITQFE"/>
<proteinExistence type="predicted"/>
<feature type="compositionally biased region" description="Polar residues" evidence="1">
    <location>
        <begin position="79"/>
        <end position="89"/>
    </location>
</feature>
<dbReference type="PRINTS" id="PR01217">
    <property type="entry name" value="PRICHEXTENSN"/>
</dbReference>
<evidence type="ECO:0000313" key="5">
    <source>
        <dbReference type="Proteomes" id="UP000264800"/>
    </source>
</evidence>
<keyword evidence="3" id="KW-0732">Signal</keyword>
<organism evidence="4 5">
    <name type="scientific">Kryptolebias marmoratus</name>
    <name type="common">Mangrove killifish</name>
    <name type="synonym">Rivulus marmoratus</name>
    <dbReference type="NCBI Taxonomy" id="37003"/>
    <lineage>
        <taxon>Eukaryota</taxon>
        <taxon>Metazoa</taxon>
        <taxon>Chordata</taxon>
        <taxon>Craniata</taxon>
        <taxon>Vertebrata</taxon>
        <taxon>Euteleostomi</taxon>
        <taxon>Actinopterygii</taxon>
        <taxon>Neopterygii</taxon>
        <taxon>Teleostei</taxon>
        <taxon>Neoteleostei</taxon>
        <taxon>Acanthomorphata</taxon>
        <taxon>Ovalentaria</taxon>
        <taxon>Atherinomorphae</taxon>
        <taxon>Cyprinodontiformes</taxon>
        <taxon>Rivulidae</taxon>
        <taxon>Kryptolebias</taxon>
    </lineage>
</organism>